<feature type="region of interest" description="Disordered" evidence="1">
    <location>
        <begin position="98"/>
        <end position="119"/>
    </location>
</feature>
<keyword evidence="2" id="KW-1185">Reference proteome</keyword>
<gene>
    <name evidence="3" type="primary">LOC116562960</name>
</gene>
<name>A0A6J3J950_SAPAP</name>
<protein>
    <submittedName>
        <fullName evidence="3">Vegetative cell wall protein gp1-like</fullName>
    </submittedName>
</protein>
<dbReference type="RefSeq" id="XP_032151407.1">
    <property type="nucleotide sequence ID" value="XM_032295516.1"/>
</dbReference>
<evidence type="ECO:0000313" key="2">
    <source>
        <dbReference type="Proteomes" id="UP000504640"/>
    </source>
</evidence>
<evidence type="ECO:0000256" key="1">
    <source>
        <dbReference type="SAM" id="MobiDB-lite"/>
    </source>
</evidence>
<dbReference type="Proteomes" id="UP000504640">
    <property type="component" value="Unplaced"/>
</dbReference>
<proteinExistence type="predicted"/>
<feature type="region of interest" description="Disordered" evidence="1">
    <location>
        <begin position="1"/>
        <end position="71"/>
    </location>
</feature>
<evidence type="ECO:0000313" key="3">
    <source>
        <dbReference type="RefSeq" id="XP_032151407.1"/>
    </source>
</evidence>
<accession>A0A6J3J950</accession>
<dbReference type="GeneID" id="116562960"/>
<sequence>MPSKPPETQAPPLHAEPVPKRAGRWRPRPGAPSGQPPVRRQGLPLPFPDSSCGAFAGEEATPGAGQLRRFPPPCLCPPTPVPLLPRPCPRFSFLRTKFRGPVPDKPLNPRCPQEAREAPYTAHRGQRMSLSCGPHIISWGQHTLGSN</sequence>
<dbReference type="AlphaFoldDB" id="A0A6J3J950"/>
<reference evidence="3" key="1">
    <citation type="submission" date="2025-08" db="UniProtKB">
        <authorList>
            <consortium name="RefSeq"/>
        </authorList>
    </citation>
    <scope>IDENTIFICATION</scope>
    <source>
        <tissue evidence="3">Blood</tissue>
    </source>
</reference>
<organism evidence="2 3">
    <name type="scientific">Sapajus apella</name>
    <name type="common">Brown-capped capuchin</name>
    <name type="synonym">Cebus apella</name>
    <dbReference type="NCBI Taxonomy" id="9515"/>
    <lineage>
        <taxon>Eukaryota</taxon>
        <taxon>Metazoa</taxon>
        <taxon>Chordata</taxon>
        <taxon>Craniata</taxon>
        <taxon>Vertebrata</taxon>
        <taxon>Euteleostomi</taxon>
        <taxon>Mammalia</taxon>
        <taxon>Eutheria</taxon>
        <taxon>Euarchontoglires</taxon>
        <taxon>Primates</taxon>
        <taxon>Haplorrhini</taxon>
        <taxon>Platyrrhini</taxon>
        <taxon>Cebidae</taxon>
        <taxon>Cebinae</taxon>
        <taxon>Sapajus</taxon>
    </lineage>
</organism>